<name>A0A5C5W8F9_9BACT</name>
<dbReference type="PANTHER" id="PTHR30558:SF3">
    <property type="entry name" value="BIOPOLYMER TRANSPORT PROTEIN EXBD-RELATED"/>
    <property type="match status" value="1"/>
</dbReference>
<dbReference type="Proteomes" id="UP000318995">
    <property type="component" value="Unassembled WGS sequence"/>
</dbReference>
<evidence type="ECO:0000313" key="9">
    <source>
        <dbReference type="EMBL" id="TWT47178.1"/>
    </source>
</evidence>
<evidence type="ECO:0000256" key="3">
    <source>
        <dbReference type="ARBA" id="ARBA00022475"/>
    </source>
</evidence>
<keyword evidence="7" id="KW-0653">Protein transport</keyword>
<evidence type="ECO:0000256" key="4">
    <source>
        <dbReference type="ARBA" id="ARBA00022692"/>
    </source>
</evidence>
<evidence type="ECO:0000256" key="5">
    <source>
        <dbReference type="ARBA" id="ARBA00022989"/>
    </source>
</evidence>
<evidence type="ECO:0000256" key="2">
    <source>
        <dbReference type="ARBA" id="ARBA00005811"/>
    </source>
</evidence>
<comment type="caution">
    <text evidence="9">The sequence shown here is derived from an EMBL/GenBank/DDBJ whole genome shotgun (WGS) entry which is preliminary data.</text>
</comment>
<dbReference type="Pfam" id="PF02472">
    <property type="entry name" value="ExbD"/>
    <property type="match status" value="1"/>
</dbReference>
<dbReference type="AlphaFoldDB" id="A0A5C5W8F9"/>
<sequence>MPLKTSSDDPLQLNLTPMIDVVFLLVIFFMTATQFAQVERAIEIELPTVGAEGATAATPDQPSVITVLADGRLELNSKPIEPDELDARLRDAAIDNPDHSVLIHGDARCNFQHIASTLASCRAAGIADVGVSVETVADRGSVVR</sequence>
<dbReference type="GO" id="GO:0022857">
    <property type="term" value="F:transmembrane transporter activity"/>
    <property type="evidence" value="ECO:0007669"/>
    <property type="project" value="InterPro"/>
</dbReference>
<comment type="subcellular location">
    <subcellularLocation>
        <location evidence="1">Cell membrane</location>
        <topology evidence="1">Single-pass membrane protein</topology>
    </subcellularLocation>
    <subcellularLocation>
        <location evidence="7">Cell membrane</location>
        <topology evidence="7">Single-pass type II membrane protein</topology>
    </subcellularLocation>
</comment>
<dbReference type="OrthoDB" id="9793581at2"/>
<evidence type="ECO:0000313" key="10">
    <source>
        <dbReference type="Proteomes" id="UP000318995"/>
    </source>
</evidence>
<evidence type="ECO:0000256" key="6">
    <source>
        <dbReference type="ARBA" id="ARBA00023136"/>
    </source>
</evidence>
<evidence type="ECO:0000256" key="7">
    <source>
        <dbReference type="RuleBase" id="RU003879"/>
    </source>
</evidence>
<keyword evidence="4 7" id="KW-0812">Transmembrane</keyword>
<dbReference type="RefSeq" id="WP_146571607.1">
    <property type="nucleotide sequence ID" value="NZ_SJPH01000002.1"/>
</dbReference>
<keyword evidence="7" id="KW-0813">Transport</keyword>
<comment type="similarity">
    <text evidence="2 7">Belongs to the ExbD/TolR family.</text>
</comment>
<reference evidence="9 10" key="1">
    <citation type="submission" date="2019-02" db="EMBL/GenBank/DDBJ databases">
        <title>Deep-cultivation of Planctomycetes and their phenomic and genomic characterization uncovers novel biology.</title>
        <authorList>
            <person name="Wiegand S."/>
            <person name="Jogler M."/>
            <person name="Boedeker C."/>
            <person name="Pinto D."/>
            <person name="Vollmers J."/>
            <person name="Rivas-Marin E."/>
            <person name="Kohn T."/>
            <person name="Peeters S.H."/>
            <person name="Heuer A."/>
            <person name="Rast P."/>
            <person name="Oberbeckmann S."/>
            <person name="Bunk B."/>
            <person name="Jeske O."/>
            <person name="Meyerdierks A."/>
            <person name="Storesund J.E."/>
            <person name="Kallscheuer N."/>
            <person name="Luecker S."/>
            <person name="Lage O.M."/>
            <person name="Pohl T."/>
            <person name="Merkel B.J."/>
            <person name="Hornburger P."/>
            <person name="Mueller R.-W."/>
            <person name="Bruemmer F."/>
            <person name="Labrenz M."/>
            <person name="Spormann A.M."/>
            <person name="Op Den Camp H."/>
            <person name="Overmann J."/>
            <person name="Amann R."/>
            <person name="Jetten M.S.M."/>
            <person name="Mascher T."/>
            <person name="Medema M.H."/>
            <person name="Devos D.P."/>
            <person name="Kaster A.-K."/>
            <person name="Ovreas L."/>
            <person name="Rohde M."/>
            <person name="Galperin M.Y."/>
            <person name="Jogler C."/>
        </authorList>
    </citation>
    <scope>NUCLEOTIDE SEQUENCE [LARGE SCALE GENOMIC DNA]</scope>
    <source>
        <strain evidence="9 10">Pla111</strain>
    </source>
</reference>
<organism evidence="9 10">
    <name type="scientific">Botrimarina hoheduenensis</name>
    <dbReference type="NCBI Taxonomy" id="2528000"/>
    <lineage>
        <taxon>Bacteria</taxon>
        <taxon>Pseudomonadati</taxon>
        <taxon>Planctomycetota</taxon>
        <taxon>Planctomycetia</taxon>
        <taxon>Pirellulales</taxon>
        <taxon>Lacipirellulaceae</taxon>
        <taxon>Botrimarina</taxon>
    </lineage>
</organism>
<accession>A0A5C5W8F9</accession>
<dbReference type="EMBL" id="SJPH01000002">
    <property type="protein sequence ID" value="TWT47178.1"/>
    <property type="molecule type" value="Genomic_DNA"/>
</dbReference>
<dbReference type="GO" id="GO:0005886">
    <property type="term" value="C:plasma membrane"/>
    <property type="evidence" value="ECO:0007669"/>
    <property type="project" value="UniProtKB-SubCell"/>
</dbReference>
<keyword evidence="3" id="KW-1003">Cell membrane</keyword>
<evidence type="ECO:0000256" key="8">
    <source>
        <dbReference type="SAM" id="Phobius"/>
    </source>
</evidence>
<proteinExistence type="inferred from homology"/>
<dbReference type="Gene3D" id="3.30.420.270">
    <property type="match status" value="1"/>
</dbReference>
<dbReference type="PANTHER" id="PTHR30558">
    <property type="entry name" value="EXBD MEMBRANE COMPONENT OF PMF-DRIVEN MACROMOLECULE IMPORT SYSTEM"/>
    <property type="match status" value="1"/>
</dbReference>
<gene>
    <name evidence="9" type="primary">exbD</name>
    <name evidence="9" type="ORF">Pla111_07890</name>
</gene>
<keyword evidence="5 8" id="KW-1133">Transmembrane helix</keyword>
<dbReference type="InterPro" id="IPR003400">
    <property type="entry name" value="ExbD"/>
</dbReference>
<keyword evidence="10" id="KW-1185">Reference proteome</keyword>
<keyword evidence="6 8" id="KW-0472">Membrane</keyword>
<feature type="transmembrane region" description="Helical" evidence="8">
    <location>
        <begin position="12"/>
        <end position="32"/>
    </location>
</feature>
<evidence type="ECO:0000256" key="1">
    <source>
        <dbReference type="ARBA" id="ARBA00004162"/>
    </source>
</evidence>
<protein>
    <submittedName>
        <fullName evidence="9">Biopolymer transport protein ExbD</fullName>
    </submittedName>
</protein>
<dbReference type="GO" id="GO:0015031">
    <property type="term" value="P:protein transport"/>
    <property type="evidence" value="ECO:0007669"/>
    <property type="project" value="UniProtKB-KW"/>
</dbReference>